<keyword evidence="5" id="KW-0812">Transmembrane</keyword>
<evidence type="ECO:0000313" key="9">
    <source>
        <dbReference type="Proteomes" id="UP001497623"/>
    </source>
</evidence>
<dbReference type="PROSITE" id="PS00022">
    <property type="entry name" value="EGF_1"/>
    <property type="match status" value="1"/>
</dbReference>
<dbReference type="CDD" id="cd00112">
    <property type="entry name" value="LDLa"/>
    <property type="match status" value="5"/>
</dbReference>
<dbReference type="CDD" id="cd06263">
    <property type="entry name" value="MAM"/>
    <property type="match status" value="2"/>
</dbReference>
<evidence type="ECO:0000256" key="3">
    <source>
        <dbReference type="PROSITE-ProRule" id="PRU00124"/>
    </source>
</evidence>
<evidence type="ECO:0000256" key="4">
    <source>
        <dbReference type="SAM" id="MobiDB-lite"/>
    </source>
</evidence>
<dbReference type="PANTHER" id="PTHR23282">
    <property type="entry name" value="APICAL ENDOSOMAL GLYCOPROTEIN PRECURSOR"/>
    <property type="match status" value="1"/>
</dbReference>
<dbReference type="InterPro" id="IPR051560">
    <property type="entry name" value="MAM_domain-containing"/>
</dbReference>
<reference evidence="8 9" key="1">
    <citation type="submission" date="2024-05" db="EMBL/GenBank/DDBJ databases">
        <authorList>
            <person name="Wallberg A."/>
        </authorList>
    </citation>
    <scope>NUCLEOTIDE SEQUENCE [LARGE SCALE GENOMIC DNA]</scope>
</reference>
<feature type="disulfide bond" evidence="3">
    <location>
        <begin position="831"/>
        <end position="846"/>
    </location>
</feature>
<evidence type="ECO:0000256" key="1">
    <source>
        <dbReference type="ARBA" id="ARBA00023157"/>
    </source>
</evidence>
<feature type="region of interest" description="Disordered" evidence="4">
    <location>
        <begin position="1080"/>
        <end position="1109"/>
    </location>
</feature>
<feature type="disulfide bond" evidence="3">
    <location>
        <begin position="610"/>
        <end position="625"/>
    </location>
</feature>
<feature type="domain" description="MAM" evidence="7">
    <location>
        <begin position="195"/>
        <end position="361"/>
    </location>
</feature>
<feature type="domain" description="MAM" evidence="7">
    <location>
        <begin position="630"/>
        <end position="801"/>
    </location>
</feature>
<dbReference type="Gene3D" id="2.60.120.200">
    <property type="match status" value="4"/>
</dbReference>
<feature type="disulfide bond" evidence="3">
    <location>
        <begin position="819"/>
        <end position="837"/>
    </location>
</feature>
<dbReference type="Gene3D" id="2.10.25.10">
    <property type="entry name" value="Laminin"/>
    <property type="match status" value="1"/>
</dbReference>
<proteinExistence type="predicted"/>
<dbReference type="Pfam" id="PF00057">
    <property type="entry name" value="Ldl_recept_a"/>
    <property type="match status" value="4"/>
</dbReference>
<name>A0AAV2RED0_MEGNR</name>
<evidence type="ECO:0000259" key="6">
    <source>
        <dbReference type="PROSITE" id="PS50026"/>
    </source>
</evidence>
<dbReference type="AlphaFoldDB" id="A0AAV2RED0"/>
<dbReference type="PRINTS" id="PR00261">
    <property type="entry name" value="LDLRECEPTOR"/>
</dbReference>
<feature type="disulfide bond" evidence="3">
    <location>
        <begin position="399"/>
        <end position="414"/>
    </location>
</feature>
<evidence type="ECO:0000259" key="7">
    <source>
        <dbReference type="PROSITE" id="PS50060"/>
    </source>
</evidence>
<dbReference type="PROSITE" id="PS01209">
    <property type="entry name" value="LDLRA_1"/>
    <property type="match status" value="2"/>
</dbReference>
<dbReference type="PROSITE" id="PS50068">
    <property type="entry name" value="LDLRA_2"/>
    <property type="match status" value="5"/>
</dbReference>
<dbReference type="Gene3D" id="4.10.400.10">
    <property type="entry name" value="Low-density Lipoprotein Receptor"/>
    <property type="match status" value="4"/>
</dbReference>
<evidence type="ECO:0000256" key="5">
    <source>
        <dbReference type="SAM" id="Phobius"/>
    </source>
</evidence>
<dbReference type="PROSITE" id="PS50060">
    <property type="entry name" value="MAM_2"/>
    <property type="match status" value="4"/>
</dbReference>
<dbReference type="SMART" id="SM00192">
    <property type="entry name" value="LDLa"/>
    <property type="match status" value="6"/>
</dbReference>
<dbReference type="InterPro" id="IPR013320">
    <property type="entry name" value="ConA-like_dom_sf"/>
</dbReference>
<dbReference type="InterPro" id="IPR002172">
    <property type="entry name" value="LDrepeatLR_classA_rpt"/>
</dbReference>
<organism evidence="8 9">
    <name type="scientific">Meganyctiphanes norvegica</name>
    <name type="common">Northern krill</name>
    <name type="synonym">Thysanopoda norvegica</name>
    <dbReference type="NCBI Taxonomy" id="48144"/>
    <lineage>
        <taxon>Eukaryota</taxon>
        <taxon>Metazoa</taxon>
        <taxon>Ecdysozoa</taxon>
        <taxon>Arthropoda</taxon>
        <taxon>Crustacea</taxon>
        <taxon>Multicrustacea</taxon>
        <taxon>Malacostraca</taxon>
        <taxon>Eumalacostraca</taxon>
        <taxon>Eucarida</taxon>
        <taxon>Euphausiacea</taxon>
        <taxon>Euphausiidae</taxon>
        <taxon>Meganyctiphanes</taxon>
    </lineage>
</organism>
<protein>
    <submittedName>
        <fullName evidence="8">Uncharacterized protein</fullName>
    </submittedName>
</protein>
<gene>
    <name evidence="8" type="ORF">MNOR_LOCUS24216</name>
</gene>
<dbReference type="Gene3D" id="2.40.128.620">
    <property type="match status" value="1"/>
</dbReference>
<feature type="non-terminal residue" evidence="8">
    <location>
        <position position="1"/>
    </location>
</feature>
<evidence type="ECO:0000256" key="2">
    <source>
        <dbReference type="PROSITE-ProRule" id="PRU00076"/>
    </source>
</evidence>
<dbReference type="SMART" id="SM00137">
    <property type="entry name" value="MAM"/>
    <property type="match status" value="3"/>
</dbReference>
<dbReference type="GO" id="GO:0016020">
    <property type="term" value="C:membrane"/>
    <property type="evidence" value="ECO:0007669"/>
    <property type="project" value="InterPro"/>
</dbReference>
<dbReference type="InterPro" id="IPR000742">
    <property type="entry name" value="EGF"/>
</dbReference>
<dbReference type="SUPFAM" id="SSF49899">
    <property type="entry name" value="Concanavalin A-like lectins/glucanases"/>
    <property type="match status" value="4"/>
</dbReference>
<feature type="disulfide bond" evidence="3">
    <location>
        <begin position="380"/>
        <end position="392"/>
    </location>
</feature>
<feature type="domain" description="EGF-like" evidence="6">
    <location>
        <begin position="969"/>
        <end position="1004"/>
    </location>
</feature>
<keyword evidence="9" id="KW-1185">Reference proteome</keyword>
<dbReference type="InterPro" id="IPR036055">
    <property type="entry name" value="LDL_receptor-like_sf"/>
</dbReference>
<keyword evidence="5" id="KW-1133">Transmembrane helix</keyword>
<dbReference type="EMBL" id="CAXKWB010022041">
    <property type="protein sequence ID" value="CAL4124080.1"/>
    <property type="molecule type" value="Genomic_DNA"/>
</dbReference>
<keyword evidence="1 2" id="KW-1015">Disulfide bond</keyword>
<feature type="domain" description="MAM" evidence="7">
    <location>
        <begin position="1"/>
        <end position="143"/>
    </location>
</feature>
<feature type="disulfide bond" evidence="3">
    <location>
        <begin position="387"/>
        <end position="405"/>
    </location>
</feature>
<feature type="disulfide bond" evidence="3">
    <location>
        <begin position="598"/>
        <end position="616"/>
    </location>
</feature>
<dbReference type="Proteomes" id="UP001497623">
    <property type="component" value="Unassembled WGS sequence"/>
</dbReference>
<dbReference type="InterPro" id="IPR000998">
    <property type="entry name" value="MAM_dom"/>
</dbReference>
<feature type="transmembrane region" description="Helical" evidence="5">
    <location>
        <begin position="1024"/>
        <end position="1046"/>
    </location>
</feature>
<feature type="disulfide bond" evidence="3">
    <location>
        <begin position="161"/>
        <end position="179"/>
    </location>
</feature>
<dbReference type="PANTHER" id="PTHR23282:SF101">
    <property type="entry name" value="MAM DOMAIN-CONTAINING PROTEIN"/>
    <property type="match status" value="1"/>
</dbReference>
<accession>A0AAV2RED0</accession>
<dbReference type="PRINTS" id="PR00020">
    <property type="entry name" value="MAMDOMAIN"/>
</dbReference>
<dbReference type="InterPro" id="IPR023415">
    <property type="entry name" value="LDLR_class-A_CS"/>
</dbReference>
<evidence type="ECO:0000313" key="8">
    <source>
        <dbReference type="EMBL" id="CAL4124080.1"/>
    </source>
</evidence>
<comment type="caution">
    <text evidence="2">Lacks conserved residue(s) required for the propagation of feature annotation.</text>
</comment>
<feature type="disulfide bond" evidence="3">
    <location>
        <begin position="812"/>
        <end position="824"/>
    </location>
</feature>
<dbReference type="SUPFAM" id="SSF57424">
    <property type="entry name" value="LDL receptor-like module"/>
    <property type="match status" value="5"/>
</dbReference>
<keyword evidence="5" id="KW-0472">Membrane</keyword>
<feature type="disulfide bond" evidence="2">
    <location>
        <begin position="994"/>
        <end position="1003"/>
    </location>
</feature>
<feature type="domain" description="MAM" evidence="7">
    <location>
        <begin position="416"/>
        <end position="586"/>
    </location>
</feature>
<comment type="caution">
    <text evidence="8">The sequence shown here is derived from an EMBL/GenBank/DDBJ whole genome shotgun (WGS) entry which is preliminary data.</text>
</comment>
<keyword evidence="2" id="KW-0245">EGF-like domain</keyword>
<dbReference type="Pfam" id="PF00629">
    <property type="entry name" value="MAM"/>
    <property type="match status" value="4"/>
</dbReference>
<sequence length="1109" mass="123165">WNTSRGVDAVDEGLQVYKPPKDHTRGKPTSYYLYANTIDKEIELSTLFMTTHFIGETHNECSLLLYYWLNGPDSGSLHLLLESRSGEKTEKWMVDGNHDGLWNANVIHLGHFLDMRVIIEARRGPKFVGGIALDDLFFINCDPPTKPLPPNTCEDLGRFTCSYGSCVDNDAVCDFADDCMDLSDEPYELCKSYHFRCDLEHGLCSDWTQEEDDNSNWHIMQANDYNEGLWPEDDHTTHTTQGHYLLLDTDLNGNDNRQKARLHSPVITGTTACTIRFWYHMRGEHPGKLNIYRRTSFYDGGLHKISSRKNDVGNTWIKMSLPTRNDSDPGNYQIVIEGIVGGNLTGSLALDDFSMTPGCEKASNQHLPGQESTTTPSPYCPPGTKLCDNGNCYSPVDTCNFHDDCGDGTDERECTTDCTFENDDMCNWFENDISSAHWVIGGFPAEAPGPDKDHNGTDKTHDIYSATDEGLGGRVAFLESHIFSDVSSEKCIFSFWYYVAKEEGDDKVELALYRKSAEDEANGNAPELLFAVALTGSGDKLPWKQEFIQINNGGAKRDFTLFFKAKHGWHKSHVAIDDVSFNGCEPSPGCHSDIDFQCANGECIKRQLVCDNKYDCPDKSDEYQCPNIKGNCNFDSTSWSNECNWEQMNEDDLNWKVTASSGNPAYGPAHDHTLGGNGQYIYISSNDGNLGLTAAARPKQVYPASQDICYIRYWYYMHSDNNGANPENYDIGKLRVFIQDLAGHRLMAASHTVNEQPLWIENIVRVNSPSNYSVIFEAETGASKQTYVALDDVSFTPECESGIPPPPPNSTCSEGERQCDSLDCVPEDYFCDCFKDCLDGSDEKGCDITCTTIITRPTTLTSTTTTSEHTTLSRASTTTTTINPNLCQDSEFSCGDNDFTCIPSVMLCDGVQDCPNQNDETYEKCPESPCDDGFYYCGDQFGHGCEPDIQLCNGLTQCSKYHADESLCGKCPDNYCQNQGNCSFEENKAPTCRCTSDYVGSRCERTKATDIPPPDNGGGLSSGAITGIVLGIIFMLLVGVLAISYYKKRRSFSPQREGSSWDELRNLHYVGPNLPGIPLENLSQPNVGGKDNEGFLNEYDGAGVPSSEI</sequence>
<dbReference type="PROSITE" id="PS50026">
    <property type="entry name" value="EGF_3"/>
    <property type="match status" value="1"/>
</dbReference>
<dbReference type="SUPFAM" id="SSF57196">
    <property type="entry name" value="EGF/Laminin"/>
    <property type="match status" value="1"/>
</dbReference>